<name>A0AA95BW67_9BACE</name>
<dbReference type="SUPFAM" id="SSF52172">
    <property type="entry name" value="CheY-like"/>
    <property type="match status" value="1"/>
</dbReference>
<dbReference type="InterPro" id="IPR001789">
    <property type="entry name" value="Sig_transdc_resp-reg_receiver"/>
</dbReference>
<dbReference type="Pfam" id="PF00072">
    <property type="entry name" value="Response_reg"/>
    <property type="match status" value="1"/>
</dbReference>
<dbReference type="Pfam" id="PF08447">
    <property type="entry name" value="PAS_3"/>
    <property type="match status" value="2"/>
</dbReference>
<dbReference type="SUPFAM" id="SSF55785">
    <property type="entry name" value="PYP-like sensor domain (PAS domain)"/>
    <property type="match status" value="3"/>
</dbReference>
<gene>
    <name evidence="9" type="ORF">NXW23_09185</name>
</gene>
<evidence type="ECO:0000256" key="1">
    <source>
        <dbReference type="ARBA" id="ARBA00000085"/>
    </source>
</evidence>
<dbReference type="Proteomes" id="UP001060260">
    <property type="component" value="Chromosome"/>
</dbReference>
<keyword evidence="5" id="KW-0418">Kinase</keyword>
<organism evidence="9 10">
    <name type="scientific">Bacteroides caccae</name>
    <dbReference type="NCBI Taxonomy" id="47678"/>
    <lineage>
        <taxon>Bacteria</taxon>
        <taxon>Pseudomonadati</taxon>
        <taxon>Bacteroidota</taxon>
        <taxon>Bacteroidia</taxon>
        <taxon>Bacteroidales</taxon>
        <taxon>Bacteroidaceae</taxon>
        <taxon>Bacteroides</taxon>
    </lineage>
</organism>
<dbReference type="EMBL" id="CP103166">
    <property type="protein sequence ID" value="UVQ98459.1"/>
    <property type="molecule type" value="Genomic_DNA"/>
</dbReference>
<dbReference type="InterPro" id="IPR003594">
    <property type="entry name" value="HATPase_dom"/>
</dbReference>
<evidence type="ECO:0000256" key="3">
    <source>
        <dbReference type="ARBA" id="ARBA00022553"/>
    </source>
</evidence>
<dbReference type="AlphaFoldDB" id="A0AA95BW67"/>
<dbReference type="Gene3D" id="1.10.287.130">
    <property type="match status" value="1"/>
</dbReference>
<comment type="catalytic activity">
    <reaction evidence="1">
        <text>ATP + protein L-histidine = ADP + protein N-phospho-L-histidine.</text>
        <dbReference type="EC" id="2.7.13.3"/>
    </reaction>
</comment>
<dbReference type="InterPro" id="IPR000014">
    <property type="entry name" value="PAS"/>
</dbReference>
<keyword evidence="3 6" id="KW-0597">Phosphoprotein</keyword>
<evidence type="ECO:0000256" key="4">
    <source>
        <dbReference type="ARBA" id="ARBA00022679"/>
    </source>
</evidence>
<sequence>MKQTNSLSSKDENMSSENGAAGLTQDQLLFTENIYASLPMSIEVYDANGVLRKINDKALKMYGVSDRTTVIGKVNLFNSPYMDEELKSKIQRGEDVTLEFEYDFDRINSDAYFCSQNKNSIIYEAQVVPVLADKGTIIGHILLSNDVTSAKEIEFRTEESKKNLEMAMEAANMTSWIYNVHKKTFSTLHGNALAKEEMSLEQMQSILHPQDRIQLMQLFAQLINKETQQVHTTLRFYNKEERQYRHYESRMRLSSEHRGKLLIVGTQLDVTDKVQMLKKTQDLTTKRELAMQVSNIVHWDFDVSTQKFESYNDPINDYAPNRLVTLKEFESVVHPDDRSTYFDAIQSMLSGENETVNFTCRMQTKYDETWQYCNVIGVPFEQDENGNTIRFTGFRQNISKLHRLNEELKERNYKMELTFKTVGMSYWDFDVTGRKFTAFNDPVNDYHPETPIDVDQYLSAAHPDDRELVRKYFEGMIEGKEQEFNFQYRSKTKWNKEWQTLIITGIQVERDKRGKIIRYTGIGFNNTKWEKMAQELKILKDKAELSDRLKSAFLANMSHEIRTPLNAIVGFSGLMVNCDDPEEKAEYMEIIESNNDLLLRLINDILDLSKIESGILERKREKFNLAKVSGELYTMIQPKITNPEVEFILGNSGPDCWIFLDRNRLKQVWMNFLTNAVKCTHSGHIKMGYSLENGGIKVYVEDSGVGIPYEVQNRVFGRFQKLNEFAQGTGLGLAISRAIIEGAGGEIGFTSTPGVGSTFWAWIPCDVSMQENIDPKATPQPTQTQETVSLNHSISLKGINGKDLQILIAEDNDSNYSLVKHILKEYQITRVVNGVEAVEKVRDEEFDIVLMDMKMPIMGGLEATRKIRELNPIIPIIALTANAFDADRVSAMEAGCNAFLTKPLKKKNYLNCSHSSCNNITTSSLYSCHSERTSYSYPFILYPVPGGAPTTLPHTSR</sequence>
<dbReference type="InterPro" id="IPR004358">
    <property type="entry name" value="Sig_transdc_His_kin-like_C"/>
</dbReference>
<keyword evidence="4" id="KW-0808">Transferase</keyword>
<dbReference type="EC" id="2.7.13.3" evidence="2"/>
<dbReference type="PRINTS" id="PR00344">
    <property type="entry name" value="BCTRLSENSOR"/>
</dbReference>
<dbReference type="PROSITE" id="PS50109">
    <property type="entry name" value="HIS_KIN"/>
    <property type="match status" value="1"/>
</dbReference>
<dbReference type="InterPro" id="IPR005467">
    <property type="entry name" value="His_kinase_dom"/>
</dbReference>
<dbReference type="InterPro" id="IPR036890">
    <property type="entry name" value="HATPase_C_sf"/>
</dbReference>
<dbReference type="SUPFAM" id="SSF55874">
    <property type="entry name" value="ATPase domain of HSP90 chaperone/DNA topoisomerase II/histidine kinase"/>
    <property type="match status" value="1"/>
</dbReference>
<evidence type="ECO:0000256" key="6">
    <source>
        <dbReference type="PROSITE-ProRule" id="PRU00169"/>
    </source>
</evidence>
<dbReference type="Gene3D" id="3.40.50.2300">
    <property type="match status" value="1"/>
</dbReference>
<dbReference type="CDD" id="cd00082">
    <property type="entry name" value="HisKA"/>
    <property type="match status" value="1"/>
</dbReference>
<dbReference type="SUPFAM" id="SSF47384">
    <property type="entry name" value="Homodimeric domain of signal transducing histidine kinase"/>
    <property type="match status" value="1"/>
</dbReference>
<feature type="modified residue" description="4-aspartylphosphate" evidence="6">
    <location>
        <position position="852"/>
    </location>
</feature>
<dbReference type="PANTHER" id="PTHR43047">
    <property type="entry name" value="TWO-COMPONENT HISTIDINE PROTEIN KINASE"/>
    <property type="match status" value="1"/>
</dbReference>
<reference evidence="9" key="1">
    <citation type="submission" date="2022-08" db="EMBL/GenBank/DDBJ databases">
        <title>Genome Sequencing of Bacteroides fragilis Group Isolates with Nanopore Technology.</title>
        <authorList>
            <person name="Tisza M.J."/>
            <person name="Smith D."/>
            <person name="Dekker J.P."/>
        </authorList>
    </citation>
    <scope>NUCLEOTIDE SEQUENCE</scope>
    <source>
        <strain evidence="9">BFG-474</strain>
    </source>
</reference>
<evidence type="ECO:0000256" key="5">
    <source>
        <dbReference type="ARBA" id="ARBA00022777"/>
    </source>
</evidence>
<dbReference type="InterPro" id="IPR013655">
    <property type="entry name" value="PAS_fold_3"/>
</dbReference>
<dbReference type="InterPro" id="IPR011006">
    <property type="entry name" value="CheY-like_superfamily"/>
</dbReference>
<dbReference type="SMART" id="SM00388">
    <property type="entry name" value="HisKA"/>
    <property type="match status" value="1"/>
</dbReference>
<dbReference type="SMART" id="SM00448">
    <property type="entry name" value="REC"/>
    <property type="match status" value="1"/>
</dbReference>
<dbReference type="Gene3D" id="3.30.450.20">
    <property type="entry name" value="PAS domain"/>
    <property type="match status" value="4"/>
</dbReference>
<dbReference type="Pfam" id="PF02518">
    <property type="entry name" value="HATPase_c"/>
    <property type="match status" value="1"/>
</dbReference>
<dbReference type="InterPro" id="IPR036097">
    <property type="entry name" value="HisK_dim/P_sf"/>
</dbReference>
<dbReference type="GO" id="GO:0000155">
    <property type="term" value="F:phosphorelay sensor kinase activity"/>
    <property type="evidence" value="ECO:0007669"/>
    <property type="project" value="InterPro"/>
</dbReference>
<evidence type="ECO:0000313" key="10">
    <source>
        <dbReference type="Proteomes" id="UP001060260"/>
    </source>
</evidence>
<evidence type="ECO:0000259" key="7">
    <source>
        <dbReference type="PROSITE" id="PS50109"/>
    </source>
</evidence>
<feature type="domain" description="Histidine kinase" evidence="7">
    <location>
        <begin position="556"/>
        <end position="767"/>
    </location>
</feature>
<protein>
    <recommendedName>
        <fullName evidence="2">histidine kinase</fullName>
        <ecNumber evidence="2">2.7.13.3</ecNumber>
    </recommendedName>
</protein>
<proteinExistence type="predicted"/>
<feature type="domain" description="Response regulatory" evidence="8">
    <location>
        <begin position="805"/>
        <end position="917"/>
    </location>
</feature>
<evidence type="ECO:0000259" key="8">
    <source>
        <dbReference type="PROSITE" id="PS50110"/>
    </source>
</evidence>
<dbReference type="InterPro" id="IPR003661">
    <property type="entry name" value="HisK_dim/P_dom"/>
</dbReference>
<dbReference type="PROSITE" id="PS50110">
    <property type="entry name" value="RESPONSE_REGULATORY"/>
    <property type="match status" value="1"/>
</dbReference>
<dbReference type="SMART" id="SM00387">
    <property type="entry name" value="HATPase_c"/>
    <property type="match status" value="1"/>
</dbReference>
<dbReference type="CDD" id="cd17546">
    <property type="entry name" value="REC_hyHK_CKI1_RcsC-like"/>
    <property type="match status" value="1"/>
</dbReference>
<dbReference type="Gene3D" id="3.30.565.10">
    <property type="entry name" value="Histidine kinase-like ATPase, C-terminal domain"/>
    <property type="match status" value="1"/>
</dbReference>
<accession>A0AA95BW67</accession>
<dbReference type="Pfam" id="PF13426">
    <property type="entry name" value="PAS_9"/>
    <property type="match status" value="1"/>
</dbReference>
<dbReference type="InterPro" id="IPR035965">
    <property type="entry name" value="PAS-like_dom_sf"/>
</dbReference>
<dbReference type="Pfam" id="PF00512">
    <property type="entry name" value="HisKA"/>
    <property type="match status" value="1"/>
</dbReference>
<evidence type="ECO:0000313" key="9">
    <source>
        <dbReference type="EMBL" id="UVQ98459.1"/>
    </source>
</evidence>
<evidence type="ECO:0000256" key="2">
    <source>
        <dbReference type="ARBA" id="ARBA00012438"/>
    </source>
</evidence>